<evidence type="ECO:0000256" key="2">
    <source>
        <dbReference type="ARBA" id="ARBA00022617"/>
    </source>
</evidence>
<dbReference type="GO" id="GO:0016705">
    <property type="term" value="F:oxidoreductase activity, acting on paired donors, with incorporation or reduction of molecular oxygen"/>
    <property type="evidence" value="ECO:0007669"/>
    <property type="project" value="InterPro"/>
</dbReference>
<dbReference type="PANTHER" id="PTHR24291">
    <property type="entry name" value="CYTOCHROME P450 FAMILY 4"/>
    <property type="match status" value="1"/>
</dbReference>
<gene>
    <name evidence="9" type="ORF">ATJ93_2996</name>
</gene>
<dbReference type="GO" id="GO:0005506">
    <property type="term" value="F:iron ion binding"/>
    <property type="evidence" value="ECO:0007669"/>
    <property type="project" value="InterPro"/>
</dbReference>
<sequence>MADRSTPRTRARSLPAHEADPPTHEGLPVIGNTHQLVREQGGLYEDAAERGDVVELRILGFGEFYQVNHPDLAERILVDDRDRFRKASLSRDDLGDLLGQGLVLSEGDLWERQRARIQPAFYMDQIADYADVMTAETRAVADQWAEKPIVNVEREMKALTLRILVKAMFGSEIDYEAAGIPETVRKLQEPGKPTKQPIARLVPKWVPIPMWRRYKEGIREMETLIETFVERRREAGLEGRDDLLSRLLTATDESGETMSERLLRDELMTFLFAGHETTATALTFTWLLLAQHPAVERRLVDELEAVLDGDRATFADVPELEYTEAVLREAMRLYPPVPSIPRETTEALTLGGYSIPEGATVAPMQWTIHRDDRFWDEPLTFDPGRFLGDEAERPDLAYFPFGAGPRRCIGQQFALVEGTLILATLARRYHPELVSDPDVDLSVSITTRPLEPIELRVEPR</sequence>
<comment type="caution">
    <text evidence="9">The sequence shown here is derived from an EMBL/GenBank/DDBJ whole genome shotgun (WGS) entry which is preliminary data.</text>
</comment>
<dbReference type="RefSeq" id="WP_120245396.1">
    <property type="nucleotide sequence ID" value="NZ_RAPO01000003.1"/>
</dbReference>
<keyword evidence="6 7" id="KW-0503">Monooxygenase</keyword>
<dbReference type="GO" id="GO:0020037">
    <property type="term" value="F:heme binding"/>
    <property type="evidence" value="ECO:0007669"/>
    <property type="project" value="InterPro"/>
</dbReference>
<dbReference type="InterPro" id="IPR001128">
    <property type="entry name" value="Cyt_P450"/>
</dbReference>
<protein>
    <submittedName>
        <fullName evidence="9">Cytochrome P450</fullName>
    </submittedName>
</protein>
<dbReference type="Gene3D" id="1.10.630.10">
    <property type="entry name" value="Cytochrome P450"/>
    <property type="match status" value="1"/>
</dbReference>
<dbReference type="OrthoDB" id="9881at2157"/>
<dbReference type="Proteomes" id="UP000283805">
    <property type="component" value="Unassembled WGS sequence"/>
</dbReference>
<dbReference type="EMBL" id="RAPO01000003">
    <property type="protein sequence ID" value="RKD93372.1"/>
    <property type="molecule type" value="Genomic_DNA"/>
</dbReference>
<evidence type="ECO:0000256" key="7">
    <source>
        <dbReference type="RuleBase" id="RU000461"/>
    </source>
</evidence>
<reference evidence="9 10" key="1">
    <citation type="submission" date="2018-09" db="EMBL/GenBank/DDBJ databases">
        <title>Genomic Encyclopedia of Archaeal and Bacterial Type Strains, Phase II (KMG-II): from individual species to whole genera.</title>
        <authorList>
            <person name="Goeker M."/>
        </authorList>
    </citation>
    <scope>NUCLEOTIDE SEQUENCE [LARGE SCALE GENOMIC DNA]</scope>
    <source>
        <strain evidence="9 10">DSM 13151</strain>
    </source>
</reference>
<dbReference type="PRINTS" id="PR00385">
    <property type="entry name" value="P450"/>
</dbReference>
<evidence type="ECO:0000256" key="6">
    <source>
        <dbReference type="ARBA" id="ARBA00023033"/>
    </source>
</evidence>
<dbReference type="GO" id="GO:0004497">
    <property type="term" value="F:monooxygenase activity"/>
    <property type="evidence" value="ECO:0007669"/>
    <property type="project" value="UniProtKB-KW"/>
</dbReference>
<evidence type="ECO:0000256" key="5">
    <source>
        <dbReference type="ARBA" id="ARBA00023004"/>
    </source>
</evidence>
<dbReference type="InterPro" id="IPR036396">
    <property type="entry name" value="Cyt_P450_sf"/>
</dbReference>
<name>A0A419WD94_9EURY</name>
<dbReference type="PANTHER" id="PTHR24291:SF50">
    <property type="entry name" value="BIFUNCTIONAL ALBAFLAVENONE MONOOXYGENASE_TERPENE SYNTHASE"/>
    <property type="match status" value="1"/>
</dbReference>
<dbReference type="InterPro" id="IPR002401">
    <property type="entry name" value="Cyt_P450_E_grp-I"/>
</dbReference>
<evidence type="ECO:0000256" key="1">
    <source>
        <dbReference type="ARBA" id="ARBA00010617"/>
    </source>
</evidence>
<keyword evidence="3 7" id="KW-0479">Metal-binding</keyword>
<proteinExistence type="inferred from homology"/>
<comment type="similarity">
    <text evidence="1 7">Belongs to the cytochrome P450 family.</text>
</comment>
<dbReference type="InterPro" id="IPR050196">
    <property type="entry name" value="Cytochrome_P450_Monoox"/>
</dbReference>
<dbReference type="InterPro" id="IPR017972">
    <property type="entry name" value="Cyt_P450_CS"/>
</dbReference>
<organism evidence="9 10">
    <name type="scientific">Halopiger aswanensis</name>
    <dbReference type="NCBI Taxonomy" id="148449"/>
    <lineage>
        <taxon>Archaea</taxon>
        <taxon>Methanobacteriati</taxon>
        <taxon>Methanobacteriota</taxon>
        <taxon>Stenosarchaea group</taxon>
        <taxon>Halobacteria</taxon>
        <taxon>Halobacteriales</taxon>
        <taxon>Natrialbaceae</taxon>
        <taxon>Halopiger</taxon>
    </lineage>
</organism>
<keyword evidence="5 7" id="KW-0408">Iron</keyword>
<dbReference type="SUPFAM" id="SSF48264">
    <property type="entry name" value="Cytochrome P450"/>
    <property type="match status" value="1"/>
</dbReference>
<keyword evidence="2 7" id="KW-0349">Heme</keyword>
<evidence type="ECO:0000256" key="4">
    <source>
        <dbReference type="ARBA" id="ARBA00023002"/>
    </source>
</evidence>
<dbReference type="AlphaFoldDB" id="A0A419WD94"/>
<evidence type="ECO:0000256" key="3">
    <source>
        <dbReference type="ARBA" id="ARBA00022723"/>
    </source>
</evidence>
<accession>A0A419WD94</accession>
<dbReference type="PRINTS" id="PR00463">
    <property type="entry name" value="EP450I"/>
</dbReference>
<dbReference type="Pfam" id="PF00067">
    <property type="entry name" value="p450"/>
    <property type="match status" value="1"/>
</dbReference>
<keyword evidence="10" id="KW-1185">Reference proteome</keyword>
<evidence type="ECO:0000313" key="9">
    <source>
        <dbReference type="EMBL" id="RKD93372.1"/>
    </source>
</evidence>
<keyword evidence="4 7" id="KW-0560">Oxidoreductase</keyword>
<dbReference type="PROSITE" id="PS00086">
    <property type="entry name" value="CYTOCHROME_P450"/>
    <property type="match status" value="1"/>
</dbReference>
<evidence type="ECO:0000313" key="10">
    <source>
        <dbReference type="Proteomes" id="UP000283805"/>
    </source>
</evidence>
<feature type="region of interest" description="Disordered" evidence="8">
    <location>
        <begin position="1"/>
        <end position="26"/>
    </location>
</feature>
<evidence type="ECO:0000256" key="8">
    <source>
        <dbReference type="SAM" id="MobiDB-lite"/>
    </source>
</evidence>